<keyword evidence="1" id="KW-0813">Transport</keyword>
<sequence>MSFKVVVDYSVCQGHAQCSAYAPDIFEVDDHGMLTLLIEQPDESQRAAVLDAIDSCPTGALRIQE</sequence>
<keyword evidence="4" id="KW-0408">Iron</keyword>
<dbReference type="AlphaFoldDB" id="A0A6J7RW19"/>
<evidence type="ECO:0000256" key="4">
    <source>
        <dbReference type="ARBA" id="ARBA00023004"/>
    </source>
</evidence>
<name>A0A6J7RW19_9ZZZZ</name>
<keyword evidence="2" id="KW-0479">Metal-binding</keyword>
<evidence type="ECO:0000256" key="2">
    <source>
        <dbReference type="ARBA" id="ARBA00022723"/>
    </source>
</evidence>
<dbReference type="InterPro" id="IPR001080">
    <property type="entry name" value="3Fe4S_ferredoxin"/>
</dbReference>
<dbReference type="GO" id="GO:0009055">
    <property type="term" value="F:electron transfer activity"/>
    <property type="evidence" value="ECO:0007669"/>
    <property type="project" value="InterPro"/>
</dbReference>
<evidence type="ECO:0000256" key="5">
    <source>
        <dbReference type="ARBA" id="ARBA00023014"/>
    </source>
</evidence>
<proteinExistence type="predicted"/>
<evidence type="ECO:0000256" key="1">
    <source>
        <dbReference type="ARBA" id="ARBA00022448"/>
    </source>
</evidence>
<keyword evidence="3" id="KW-0249">Electron transport</keyword>
<organism evidence="6">
    <name type="scientific">freshwater metagenome</name>
    <dbReference type="NCBI Taxonomy" id="449393"/>
    <lineage>
        <taxon>unclassified sequences</taxon>
        <taxon>metagenomes</taxon>
        <taxon>ecological metagenomes</taxon>
    </lineage>
</organism>
<evidence type="ECO:0000256" key="3">
    <source>
        <dbReference type="ARBA" id="ARBA00022982"/>
    </source>
</evidence>
<keyword evidence="5" id="KW-0411">Iron-sulfur</keyword>
<dbReference type="GO" id="GO:0051536">
    <property type="term" value="F:iron-sulfur cluster binding"/>
    <property type="evidence" value="ECO:0007669"/>
    <property type="project" value="UniProtKB-KW"/>
</dbReference>
<dbReference type="PANTHER" id="PTHR36923">
    <property type="entry name" value="FERREDOXIN"/>
    <property type="match status" value="1"/>
</dbReference>
<evidence type="ECO:0000313" key="6">
    <source>
        <dbReference type="EMBL" id="CAB5032936.1"/>
    </source>
</evidence>
<dbReference type="GO" id="GO:0005506">
    <property type="term" value="F:iron ion binding"/>
    <property type="evidence" value="ECO:0007669"/>
    <property type="project" value="InterPro"/>
</dbReference>
<dbReference type="PRINTS" id="PR00352">
    <property type="entry name" value="3FE4SFRDOXIN"/>
</dbReference>
<accession>A0A6J7RW19</accession>
<protein>
    <submittedName>
        <fullName evidence="6">Unannotated protein</fullName>
    </submittedName>
</protein>
<dbReference type="EMBL" id="CAFBPU010000022">
    <property type="protein sequence ID" value="CAB5032936.1"/>
    <property type="molecule type" value="Genomic_DNA"/>
</dbReference>
<gene>
    <name evidence="6" type="ORF">UFOPK4150_01202</name>
</gene>
<dbReference type="Pfam" id="PF13370">
    <property type="entry name" value="Fer4_13"/>
    <property type="match status" value="1"/>
</dbReference>
<reference evidence="6" key="1">
    <citation type="submission" date="2020-05" db="EMBL/GenBank/DDBJ databases">
        <authorList>
            <person name="Chiriac C."/>
            <person name="Salcher M."/>
            <person name="Ghai R."/>
            <person name="Kavagutti S V."/>
        </authorList>
    </citation>
    <scope>NUCLEOTIDE SEQUENCE</scope>
</reference>
<dbReference type="SUPFAM" id="SSF54862">
    <property type="entry name" value="4Fe-4S ferredoxins"/>
    <property type="match status" value="1"/>
</dbReference>
<dbReference type="Gene3D" id="3.30.70.20">
    <property type="match status" value="1"/>
</dbReference>
<dbReference type="InterPro" id="IPR051269">
    <property type="entry name" value="Fe-S_cluster_ET"/>
</dbReference>
<dbReference type="PANTHER" id="PTHR36923:SF3">
    <property type="entry name" value="FERREDOXIN"/>
    <property type="match status" value="1"/>
</dbReference>